<accession>A0ABW1S2T8</accession>
<dbReference type="Gene3D" id="1.20.1440.50">
    <property type="entry name" value="Ta0600-like"/>
    <property type="match status" value="1"/>
</dbReference>
<evidence type="ECO:0000256" key="1">
    <source>
        <dbReference type="ARBA" id="ARBA00023025"/>
    </source>
</evidence>
<evidence type="ECO:0000313" key="2">
    <source>
        <dbReference type="EMBL" id="MFC6182140.1"/>
    </source>
</evidence>
<name>A0ABW1S2T8_9LACO</name>
<sequence length="100" mass="11551">MDNYQLKIQQQQQLRSQLILTATKPTIQADVVLKRLVQRALRQLQRYGDAKATADQVARELGYYLFCHQYQMPRAAYDLLVVAQAMYTPLTAPPLIRLSE</sequence>
<comment type="caution">
    <text evidence="2">The sequence shown here is derived from an EMBL/GenBank/DDBJ whole genome shotgun (WGS) entry which is preliminary data.</text>
</comment>
<evidence type="ECO:0008006" key="4">
    <source>
        <dbReference type="Google" id="ProtNLM"/>
    </source>
</evidence>
<organism evidence="2 3">
    <name type="scientific">Lactiplantibacillus daowaiensis</name>
    <dbReference type="NCBI Taxonomy" id="2559918"/>
    <lineage>
        <taxon>Bacteria</taxon>
        <taxon>Bacillati</taxon>
        <taxon>Bacillota</taxon>
        <taxon>Bacilli</taxon>
        <taxon>Lactobacillales</taxon>
        <taxon>Lactobacillaceae</taxon>
        <taxon>Lactiplantibacillus</taxon>
    </lineage>
</organism>
<reference evidence="3" key="1">
    <citation type="journal article" date="2019" name="Int. J. Syst. Evol. Microbiol.">
        <title>The Global Catalogue of Microorganisms (GCM) 10K type strain sequencing project: providing services to taxonomists for standard genome sequencing and annotation.</title>
        <authorList>
            <consortium name="The Broad Institute Genomics Platform"/>
            <consortium name="The Broad Institute Genome Sequencing Center for Infectious Disease"/>
            <person name="Wu L."/>
            <person name="Ma J."/>
        </authorList>
    </citation>
    <scope>NUCLEOTIDE SEQUENCE [LARGE SCALE GENOMIC DNA]</scope>
    <source>
        <strain evidence="3">CCM 8933</strain>
    </source>
</reference>
<keyword evidence="1" id="KW-0079">Bacteriocin immunity</keyword>
<dbReference type="SUPFAM" id="SSF109797">
    <property type="entry name" value="Bacteriocin immunity protein-like"/>
    <property type="match status" value="1"/>
</dbReference>
<protein>
    <recommendedName>
        <fullName evidence="4">Bacteriocin immunity protein</fullName>
    </recommendedName>
</protein>
<dbReference type="EMBL" id="JBHSSC010000044">
    <property type="protein sequence ID" value="MFC6182140.1"/>
    <property type="molecule type" value="Genomic_DNA"/>
</dbReference>
<dbReference type="RefSeq" id="WP_137627395.1">
    <property type="nucleotide sequence ID" value="NZ_BJDJ01000002.1"/>
</dbReference>
<gene>
    <name evidence="2" type="ORF">ACFP5Y_12970</name>
</gene>
<dbReference type="Proteomes" id="UP001596282">
    <property type="component" value="Unassembled WGS sequence"/>
</dbReference>
<proteinExistence type="predicted"/>
<evidence type="ECO:0000313" key="3">
    <source>
        <dbReference type="Proteomes" id="UP001596282"/>
    </source>
</evidence>
<dbReference type="InterPro" id="IPR023130">
    <property type="entry name" value="Ta0600-like_sf"/>
</dbReference>
<keyword evidence="3" id="KW-1185">Reference proteome</keyword>